<evidence type="ECO:0000256" key="3">
    <source>
        <dbReference type="ARBA" id="ARBA00022692"/>
    </source>
</evidence>
<feature type="signal peptide" evidence="7">
    <location>
        <begin position="1"/>
        <end position="23"/>
    </location>
</feature>
<dbReference type="GO" id="GO:0016020">
    <property type="term" value="C:membrane"/>
    <property type="evidence" value="ECO:0007669"/>
    <property type="project" value="UniProtKB-SubCell"/>
</dbReference>
<comment type="subcellular location">
    <subcellularLocation>
        <location evidence="1">Membrane</location>
        <topology evidence="1">Multi-pass membrane protein</topology>
    </subcellularLocation>
</comment>
<gene>
    <name evidence="8" type="ORF">LUZ63_015822</name>
</gene>
<feature type="transmembrane region" description="Helical" evidence="6">
    <location>
        <begin position="383"/>
        <end position="404"/>
    </location>
</feature>
<keyword evidence="5 6" id="KW-0472">Membrane</keyword>
<keyword evidence="4 6" id="KW-1133">Transmembrane helix</keyword>
<proteinExistence type="inferred from homology"/>
<sequence>MKSSKTLLLQFLFLSLTHLTVFSLSTSQPTSHHGLENILLKFSQWRDNQLSSQDTYPNTNTIIACIICFIAATVSTACGVGGGSLFLPILTIVAGLSLKTATAYSSFMVTAGALCYIIYALFFMEKSPINYEIVLLSEPCMLLGVSIGVLCNIMFPEWLITALFALLLAITTTKTVQSGCKIWRDETEKERVKVQVEEGERGAEVPLLVNEREGKENGAQNMVPWKHLVVLVLIWMCFFVLHILLGNKSGKGVVDIKPCGITYWLITISQVPIAIGFTSFILYTKKKEHEHTDHAHGTEKASVIKSKLESLPMYVFPVAAILTGALSGLFGIGGGLLLNPVFLQIGIPPQTAAATSSLMVLFSASMSMVQYILLGVRRINEAVMYAVLCFVASVVGLMTIQRVIEKSGRVSLVVFLVSSVMALSTVIITLFGVIDVWRQITNGEYMGFKLLC</sequence>
<organism evidence="8 9">
    <name type="scientific">Rhynchospora breviuscula</name>
    <dbReference type="NCBI Taxonomy" id="2022672"/>
    <lineage>
        <taxon>Eukaryota</taxon>
        <taxon>Viridiplantae</taxon>
        <taxon>Streptophyta</taxon>
        <taxon>Embryophyta</taxon>
        <taxon>Tracheophyta</taxon>
        <taxon>Spermatophyta</taxon>
        <taxon>Magnoliopsida</taxon>
        <taxon>Liliopsida</taxon>
        <taxon>Poales</taxon>
        <taxon>Cyperaceae</taxon>
        <taxon>Cyperoideae</taxon>
        <taxon>Rhynchosporeae</taxon>
        <taxon>Rhynchospora</taxon>
    </lineage>
</organism>
<keyword evidence="7" id="KW-0732">Signal</keyword>
<feature type="transmembrane region" description="Helical" evidence="6">
    <location>
        <begin position="314"/>
        <end position="338"/>
    </location>
</feature>
<dbReference type="Pfam" id="PF01925">
    <property type="entry name" value="TauE"/>
    <property type="match status" value="2"/>
</dbReference>
<evidence type="ECO:0008006" key="10">
    <source>
        <dbReference type="Google" id="ProtNLM"/>
    </source>
</evidence>
<feature type="transmembrane region" description="Helical" evidence="6">
    <location>
        <begin position="61"/>
        <end position="94"/>
    </location>
</feature>
<keyword evidence="3 6" id="KW-0812">Transmembrane</keyword>
<evidence type="ECO:0000256" key="6">
    <source>
        <dbReference type="SAM" id="Phobius"/>
    </source>
</evidence>
<dbReference type="GO" id="GO:0016567">
    <property type="term" value="P:protein ubiquitination"/>
    <property type="evidence" value="ECO:0007669"/>
    <property type="project" value="TreeGrafter"/>
</dbReference>
<evidence type="ECO:0000313" key="8">
    <source>
        <dbReference type="EMBL" id="KAJ1691667.1"/>
    </source>
</evidence>
<feature type="transmembrane region" description="Helical" evidence="6">
    <location>
        <begin position="228"/>
        <end position="245"/>
    </location>
</feature>
<evidence type="ECO:0000256" key="7">
    <source>
        <dbReference type="SAM" id="SignalP"/>
    </source>
</evidence>
<dbReference type="EMBL" id="JAMQYH010000004">
    <property type="protein sequence ID" value="KAJ1691667.1"/>
    <property type="molecule type" value="Genomic_DNA"/>
</dbReference>
<evidence type="ECO:0000256" key="4">
    <source>
        <dbReference type="ARBA" id="ARBA00022989"/>
    </source>
</evidence>
<comment type="caution">
    <text evidence="8">The sequence shown here is derived from an EMBL/GenBank/DDBJ whole genome shotgun (WGS) entry which is preliminary data.</text>
</comment>
<comment type="similarity">
    <text evidence="2">Belongs to the 4-toluene sulfonate uptake permease (TSUP) (TC 2.A.102) family.</text>
</comment>
<evidence type="ECO:0000256" key="5">
    <source>
        <dbReference type="ARBA" id="ARBA00023136"/>
    </source>
</evidence>
<feature type="transmembrane region" description="Helical" evidence="6">
    <location>
        <begin position="410"/>
        <end position="437"/>
    </location>
</feature>
<feature type="transmembrane region" description="Helical" evidence="6">
    <location>
        <begin position="142"/>
        <end position="168"/>
    </location>
</feature>
<evidence type="ECO:0000256" key="1">
    <source>
        <dbReference type="ARBA" id="ARBA00004141"/>
    </source>
</evidence>
<dbReference type="PANTHER" id="PTHR14255:SF3">
    <property type="entry name" value="SULFITE EXPORTER TAUE_SAFE FAMILY PROTEIN 5-RELATED"/>
    <property type="match status" value="1"/>
</dbReference>
<dbReference type="GO" id="GO:0031464">
    <property type="term" value="C:Cul4A-RING E3 ubiquitin ligase complex"/>
    <property type="evidence" value="ECO:0007669"/>
    <property type="project" value="TreeGrafter"/>
</dbReference>
<feature type="transmembrane region" description="Helical" evidence="6">
    <location>
        <begin position="261"/>
        <end position="283"/>
    </location>
</feature>
<dbReference type="PANTHER" id="PTHR14255">
    <property type="entry name" value="CEREBLON"/>
    <property type="match status" value="1"/>
</dbReference>
<feature type="chain" id="PRO_5040438297" description="Sulfite exporter TauE/SafE family protein" evidence="7">
    <location>
        <begin position="24"/>
        <end position="452"/>
    </location>
</feature>
<feature type="transmembrane region" description="Helical" evidence="6">
    <location>
        <begin position="358"/>
        <end position="376"/>
    </location>
</feature>
<name>A0A9Q0CD09_9POAL</name>
<feature type="transmembrane region" description="Helical" evidence="6">
    <location>
        <begin position="101"/>
        <end position="122"/>
    </location>
</feature>
<dbReference type="AlphaFoldDB" id="A0A9Q0CD09"/>
<dbReference type="Proteomes" id="UP001151287">
    <property type="component" value="Unassembled WGS sequence"/>
</dbReference>
<evidence type="ECO:0000256" key="2">
    <source>
        <dbReference type="ARBA" id="ARBA00009142"/>
    </source>
</evidence>
<evidence type="ECO:0000313" key="9">
    <source>
        <dbReference type="Proteomes" id="UP001151287"/>
    </source>
</evidence>
<dbReference type="OrthoDB" id="434519at2759"/>
<dbReference type="InterPro" id="IPR002781">
    <property type="entry name" value="TM_pro_TauE-like"/>
</dbReference>
<accession>A0A9Q0CD09</accession>
<protein>
    <recommendedName>
        <fullName evidence="10">Sulfite exporter TauE/SafE family protein</fullName>
    </recommendedName>
</protein>
<reference evidence="8" key="1">
    <citation type="journal article" date="2022" name="Cell">
        <title>Repeat-based holocentromeres influence genome architecture and karyotype evolution.</title>
        <authorList>
            <person name="Hofstatter P.G."/>
            <person name="Thangavel G."/>
            <person name="Lux T."/>
            <person name="Neumann P."/>
            <person name="Vondrak T."/>
            <person name="Novak P."/>
            <person name="Zhang M."/>
            <person name="Costa L."/>
            <person name="Castellani M."/>
            <person name="Scott A."/>
            <person name="Toegelov H."/>
            <person name="Fuchs J."/>
            <person name="Mata-Sucre Y."/>
            <person name="Dias Y."/>
            <person name="Vanzela A.L.L."/>
            <person name="Huettel B."/>
            <person name="Almeida C.C.S."/>
            <person name="Simkova H."/>
            <person name="Souza G."/>
            <person name="Pedrosa-Harand A."/>
            <person name="Macas J."/>
            <person name="Mayer K.F.X."/>
            <person name="Houben A."/>
            <person name="Marques A."/>
        </authorList>
    </citation>
    <scope>NUCLEOTIDE SEQUENCE</scope>
    <source>
        <strain evidence="8">RhyBre1mFocal</strain>
    </source>
</reference>
<keyword evidence="9" id="KW-1185">Reference proteome</keyword>